<feature type="region of interest" description="Disordered" evidence="1">
    <location>
        <begin position="476"/>
        <end position="503"/>
    </location>
</feature>
<name>G0S5S9_CHATD</name>
<keyword evidence="3" id="KW-1185">Reference proteome</keyword>
<proteinExistence type="predicted"/>
<dbReference type="AlphaFoldDB" id="G0S5S9"/>
<feature type="compositionally biased region" description="Basic and acidic residues" evidence="1">
    <location>
        <begin position="245"/>
        <end position="256"/>
    </location>
</feature>
<dbReference type="GeneID" id="18257387"/>
<sequence>MAEVGREQGGPSTARRKRPSSKARSQVANDWPEPGETRSRASRRSKRHVPADIDVDVVETPTSSTSSSSDEDDDVDIKTSSRTKLKRRRVRQRRREPASSTSTTSDSDTSSTPPRTPLKSPRAAKRSSSSRVPNASDSAPNMSRHHHPTYVGVIEEAEDDDEVAQTLPSRPASRQTVSRRDVSPRSVHRYRSTPESRRSPRTPVSDSDDDATDATSDSDDRIHLFRRKQLPAVPSAPPPPNMHNSLKERLGGRDPDETAYEDDADAISRYAPSTRHRSRSRPPENRRDLDEYRRPRDITVSSPPSVDETRSRSRSRRPSKRHYESDAYVSRPSSSQKRLHAASSQSLSSEAKRSTLFGGAAASSVHPARHDKMLDRLTTCVSCGNEATPDAGEEVVPGQLDIRRKPFNYTSAYESRAPSPTRDYRSDFVPMQSPTLRVRPTSYDDEVFWRRMHDRQRDEHLARRMHSFDVFGHHESHVDRAGDEDYEYEEQRGRRRRPEKSRSYPVAFLDDDYRLRRAATVVAPSSQQPAVPEVPAPARSAFEPPSRPALERAASAFDYPTTTPRSRRMRQASPEGYGEYTTNHYTPERRCWQSPEKWQGFSSERRARSHDRRHTYPVESRAASPDGWQQLPTRFPSPERIDTASEPRRRAHSLERPRASSLERRLADRFNPETRAAPAAATIPTSPAGPVGHHLGTLGPLGPLSPAMFPPHPPPLTAPGAPAMPMVSMPPPAMHGVPHPPAMLRHPMEEDMYHPGMHGALPSHPGPADWYAPASMPHTGMPSIPHPHAPDMLTGPTTATMDPLAVVSPRTPNFKRRLREHHKMEPPRSSVLAGLAGPGRGMHRVYEWVNYVEPGPPDAEPPATVV</sequence>
<dbReference type="RefSeq" id="XP_006693787.1">
    <property type="nucleotide sequence ID" value="XM_006693724.1"/>
</dbReference>
<organism evidence="3">
    <name type="scientific">Chaetomium thermophilum (strain DSM 1495 / CBS 144.50 / IMI 039719)</name>
    <name type="common">Thermochaetoides thermophila</name>
    <dbReference type="NCBI Taxonomy" id="759272"/>
    <lineage>
        <taxon>Eukaryota</taxon>
        <taxon>Fungi</taxon>
        <taxon>Dikarya</taxon>
        <taxon>Ascomycota</taxon>
        <taxon>Pezizomycotina</taxon>
        <taxon>Sordariomycetes</taxon>
        <taxon>Sordariomycetidae</taxon>
        <taxon>Sordariales</taxon>
        <taxon>Chaetomiaceae</taxon>
        <taxon>Thermochaetoides</taxon>
    </lineage>
</organism>
<feature type="compositionally biased region" description="Basic and acidic residues" evidence="1">
    <location>
        <begin position="281"/>
        <end position="297"/>
    </location>
</feature>
<feature type="compositionally biased region" description="Polar residues" evidence="1">
    <location>
        <begin position="166"/>
        <end position="176"/>
    </location>
</feature>
<feature type="region of interest" description="Disordered" evidence="1">
    <location>
        <begin position="524"/>
        <end position="581"/>
    </location>
</feature>
<dbReference type="EMBL" id="GL988041">
    <property type="protein sequence ID" value="EGS21491.1"/>
    <property type="molecule type" value="Genomic_DNA"/>
</dbReference>
<dbReference type="OMA" id="HEVANCD"/>
<feature type="compositionally biased region" description="Basic residues" evidence="1">
    <location>
        <begin position="81"/>
        <end position="94"/>
    </location>
</feature>
<evidence type="ECO:0000313" key="2">
    <source>
        <dbReference type="EMBL" id="EGS21491.1"/>
    </source>
</evidence>
<dbReference type="Proteomes" id="UP000008066">
    <property type="component" value="Unassembled WGS sequence"/>
</dbReference>
<dbReference type="eggNOG" id="KOG1812">
    <property type="taxonomic scope" value="Eukaryota"/>
</dbReference>
<feature type="compositionally biased region" description="Low complexity" evidence="1">
    <location>
        <begin position="673"/>
        <end position="693"/>
    </location>
</feature>
<evidence type="ECO:0000256" key="1">
    <source>
        <dbReference type="SAM" id="MobiDB-lite"/>
    </source>
</evidence>
<feature type="compositionally biased region" description="Low complexity" evidence="1">
    <location>
        <begin position="526"/>
        <end position="541"/>
    </location>
</feature>
<dbReference type="OrthoDB" id="9977870at2759"/>
<dbReference type="STRING" id="759272.G0S5S9"/>
<protein>
    <submittedName>
        <fullName evidence="2">Uncharacterized protein</fullName>
    </submittedName>
</protein>
<feature type="region of interest" description="Disordered" evidence="1">
    <location>
        <begin position="1"/>
        <end position="351"/>
    </location>
</feature>
<feature type="compositionally biased region" description="Low complexity" evidence="1">
    <location>
        <begin position="99"/>
        <end position="112"/>
    </location>
</feature>
<dbReference type="HOGENOM" id="CLU_008160_0_0_1"/>
<feature type="region of interest" description="Disordered" evidence="1">
    <location>
        <begin position="593"/>
        <end position="693"/>
    </location>
</feature>
<feature type="compositionally biased region" description="Low complexity" evidence="1">
    <location>
        <begin position="58"/>
        <end position="68"/>
    </location>
</feature>
<reference evidence="2 3" key="1">
    <citation type="journal article" date="2011" name="Cell">
        <title>Insight into structure and assembly of the nuclear pore complex by utilizing the genome of a eukaryotic thermophile.</title>
        <authorList>
            <person name="Amlacher S."/>
            <person name="Sarges P."/>
            <person name="Flemming D."/>
            <person name="van Noort V."/>
            <person name="Kunze R."/>
            <person name="Devos D.P."/>
            <person name="Arumugam M."/>
            <person name="Bork P."/>
            <person name="Hurt E."/>
        </authorList>
    </citation>
    <scope>NUCLEOTIDE SEQUENCE [LARGE SCALE GENOMIC DNA]</scope>
    <source>
        <strain evidence="3">DSM 1495 / CBS 144.50 / IMI 039719</strain>
    </source>
</reference>
<gene>
    <name evidence="2" type="ORF">CTHT_0033490</name>
</gene>
<evidence type="ECO:0000313" key="3">
    <source>
        <dbReference type="Proteomes" id="UP000008066"/>
    </source>
</evidence>
<accession>G0S5S9</accession>
<feature type="compositionally biased region" description="Basic and acidic residues" evidence="1">
    <location>
        <begin position="637"/>
        <end position="672"/>
    </location>
</feature>
<dbReference type="KEGG" id="cthr:CTHT_0033490"/>
<feature type="compositionally biased region" description="Polar residues" evidence="1">
    <location>
        <begin position="331"/>
        <end position="349"/>
    </location>
</feature>
<feature type="compositionally biased region" description="Polar residues" evidence="1">
    <location>
        <begin position="132"/>
        <end position="141"/>
    </location>
</feature>